<keyword evidence="2" id="KW-1185">Reference proteome</keyword>
<dbReference type="AlphaFoldDB" id="A0AAQ3K4Q6"/>
<dbReference type="EMBL" id="CP136892">
    <property type="protein sequence ID" value="WOL01944.1"/>
    <property type="molecule type" value="Genomic_DNA"/>
</dbReference>
<dbReference type="PANTHER" id="PTHR35304">
    <property type="entry name" value="OS05G0120300 PROTEIN-RELATED"/>
    <property type="match status" value="1"/>
</dbReference>
<sequence>MSSGCKSSVICTDAHRPVRPTYVNLYKWPESDAEFVKSMTEGKREERGSFHSLVIGSDGNLDDRRKWRPSPRVVDSYSCRQMYLRSYPFSKEEPAGGKARQFLAKAKQRAAVIFPFLYHKTENHRSCVATHTDTKMSSLGRMTKEKKRKVKGCGTSRKLIKELSYSGLFSMFYRFISCTASVEVADRR</sequence>
<gene>
    <name evidence="1" type="ORF">Cni_G10663</name>
</gene>
<organism evidence="1 2">
    <name type="scientific">Canna indica</name>
    <name type="common">Indian-shot</name>
    <dbReference type="NCBI Taxonomy" id="4628"/>
    <lineage>
        <taxon>Eukaryota</taxon>
        <taxon>Viridiplantae</taxon>
        <taxon>Streptophyta</taxon>
        <taxon>Embryophyta</taxon>
        <taxon>Tracheophyta</taxon>
        <taxon>Spermatophyta</taxon>
        <taxon>Magnoliopsida</taxon>
        <taxon>Liliopsida</taxon>
        <taxon>Zingiberales</taxon>
        <taxon>Cannaceae</taxon>
        <taxon>Canna</taxon>
    </lineage>
</organism>
<accession>A0AAQ3K4Q6</accession>
<reference evidence="1 2" key="1">
    <citation type="submission" date="2023-10" db="EMBL/GenBank/DDBJ databases">
        <title>Chromosome-scale genome assembly provides insights into flower coloration mechanisms of Canna indica.</title>
        <authorList>
            <person name="Li C."/>
        </authorList>
    </citation>
    <scope>NUCLEOTIDE SEQUENCE [LARGE SCALE GENOMIC DNA]</scope>
    <source>
        <tissue evidence="1">Flower</tissue>
    </source>
</reference>
<evidence type="ECO:0000313" key="2">
    <source>
        <dbReference type="Proteomes" id="UP001327560"/>
    </source>
</evidence>
<evidence type="ECO:0000313" key="1">
    <source>
        <dbReference type="EMBL" id="WOL01944.1"/>
    </source>
</evidence>
<name>A0AAQ3K4Q6_9LILI</name>
<dbReference type="PANTHER" id="PTHR35304:SF1">
    <property type="entry name" value="OS05G0120300 PROTEIN"/>
    <property type="match status" value="1"/>
</dbReference>
<protein>
    <submittedName>
        <fullName evidence="1">Uncharacterized protein</fullName>
    </submittedName>
</protein>
<proteinExistence type="predicted"/>
<dbReference type="Proteomes" id="UP001327560">
    <property type="component" value="Chromosome 3"/>
</dbReference>